<proteinExistence type="predicted"/>
<dbReference type="AlphaFoldDB" id="A0A3Q7JBE9"/>
<evidence type="ECO:0000313" key="1">
    <source>
        <dbReference type="EnsemblPlants" id="Solyc12g049670.2.1.1"/>
    </source>
</evidence>
<protein>
    <submittedName>
        <fullName evidence="1">Uncharacterized protein</fullName>
    </submittedName>
</protein>
<sequence length="37" mass="4182">DICLVCQMLARPWNNLTSLEAGGRDINMSFPFLDSRP</sequence>
<name>A0A3Q7JBE9_SOLLC</name>
<reference evidence="1" key="1">
    <citation type="journal article" date="2012" name="Nature">
        <title>The tomato genome sequence provides insights into fleshy fruit evolution.</title>
        <authorList>
            <consortium name="Tomato Genome Consortium"/>
        </authorList>
    </citation>
    <scope>NUCLEOTIDE SEQUENCE [LARGE SCALE GENOMIC DNA]</scope>
    <source>
        <strain evidence="1">cv. Heinz 1706</strain>
    </source>
</reference>
<dbReference type="Gramene" id="Solyc12g049670.2.1">
    <property type="protein sequence ID" value="Solyc12g049670.2.1.1"/>
    <property type="gene ID" value="Solyc12g049670.2"/>
</dbReference>
<dbReference type="EnsemblPlants" id="Solyc12g049670.2.1">
    <property type="protein sequence ID" value="Solyc12g049670.2.1.1"/>
    <property type="gene ID" value="Solyc12g049670.2"/>
</dbReference>
<dbReference type="InParanoid" id="A0A3Q7JBE9"/>
<evidence type="ECO:0000313" key="2">
    <source>
        <dbReference type="Proteomes" id="UP000004994"/>
    </source>
</evidence>
<dbReference type="PaxDb" id="4081-Solyc12g049670.1.1"/>
<dbReference type="Proteomes" id="UP000004994">
    <property type="component" value="Chromosome 12"/>
</dbReference>
<accession>A0A3Q7JBE9</accession>
<reference evidence="1" key="2">
    <citation type="submission" date="2019-01" db="UniProtKB">
        <authorList>
            <consortium name="EnsemblPlants"/>
        </authorList>
    </citation>
    <scope>IDENTIFICATION</scope>
    <source>
        <strain evidence="1">cv. Heinz 1706</strain>
    </source>
</reference>
<organism evidence="1">
    <name type="scientific">Solanum lycopersicum</name>
    <name type="common">Tomato</name>
    <name type="synonym">Lycopersicon esculentum</name>
    <dbReference type="NCBI Taxonomy" id="4081"/>
    <lineage>
        <taxon>Eukaryota</taxon>
        <taxon>Viridiplantae</taxon>
        <taxon>Streptophyta</taxon>
        <taxon>Embryophyta</taxon>
        <taxon>Tracheophyta</taxon>
        <taxon>Spermatophyta</taxon>
        <taxon>Magnoliopsida</taxon>
        <taxon>eudicotyledons</taxon>
        <taxon>Gunneridae</taxon>
        <taxon>Pentapetalae</taxon>
        <taxon>asterids</taxon>
        <taxon>lamiids</taxon>
        <taxon>Solanales</taxon>
        <taxon>Solanaceae</taxon>
        <taxon>Solanoideae</taxon>
        <taxon>Solaneae</taxon>
        <taxon>Solanum</taxon>
        <taxon>Solanum subgen. Lycopersicon</taxon>
    </lineage>
</organism>
<keyword evidence="2" id="KW-1185">Reference proteome</keyword>